<keyword evidence="1" id="KW-0812">Transmembrane</keyword>
<sequence length="105" mass="12701">MITLEKYHPEKIEEISAPKSRIKRMLKDYMRFENRIYWWMLGKGYHPFAATLAKYLLRITVSCILIYVIFNLSVFTFKVFFLMGVVILMAVASHSMHRHSYYHRY</sequence>
<accession>A0A139SXN4</accession>
<organism evidence="2 3">
    <name type="scientific">Ventosimonas gracilis</name>
    <dbReference type="NCBI Taxonomy" id="1680762"/>
    <lineage>
        <taxon>Bacteria</taxon>
        <taxon>Pseudomonadati</taxon>
        <taxon>Pseudomonadota</taxon>
        <taxon>Gammaproteobacteria</taxon>
        <taxon>Pseudomonadales</taxon>
        <taxon>Ventosimonadaceae</taxon>
        <taxon>Ventosimonas</taxon>
    </lineage>
</organism>
<name>A0A139SXN4_9GAMM</name>
<dbReference type="Proteomes" id="UP000072660">
    <property type="component" value="Unassembled WGS sequence"/>
</dbReference>
<comment type="caution">
    <text evidence="2">The sequence shown here is derived from an EMBL/GenBank/DDBJ whole genome shotgun (WGS) entry which is preliminary data.</text>
</comment>
<protein>
    <submittedName>
        <fullName evidence="2">Uncharacterized protein</fullName>
    </submittedName>
</protein>
<gene>
    <name evidence="2" type="ORF">AXE65_10120</name>
</gene>
<keyword evidence="3" id="KW-1185">Reference proteome</keyword>
<dbReference type="EMBL" id="LSZO01000038">
    <property type="protein sequence ID" value="KXU39161.1"/>
    <property type="molecule type" value="Genomic_DNA"/>
</dbReference>
<evidence type="ECO:0000313" key="2">
    <source>
        <dbReference type="EMBL" id="KXU39161.1"/>
    </source>
</evidence>
<feature type="transmembrane region" description="Helical" evidence="1">
    <location>
        <begin position="64"/>
        <end position="92"/>
    </location>
</feature>
<reference evidence="2 3" key="1">
    <citation type="submission" date="2016-02" db="EMBL/GenBank/DDBJ databases">
        <authorList>
            <person name="Wen L."/>
            <person name="He K."/>
            <person name="Yang H."/>
        </authorList>
    </citation>
    <scope>NUCLEOTIDE SEQUENCE [LARGE SCALE GENOMIC DNA]</scope>
    <source>
        <strain evidence="2 3">CV58</strain>
    </source>
</reference>
<keyword evidence="1" id="KW-0472">Membrane</keyword>
<dbReference type="AlphaFoldDB" id="A0A139SXN4"/>
<proteinExistence type="predicted"/>
<evidence type="ECO:0000256" key="1">
    <source>
        <dbReference type="SAM" id="Phobius"/>
    </source>
</evidence>
<feature type="transmembrane region" description="Helical" evidence="1">
    <location>
        <begin position="36"/>
        <end position="57"/>
    </location>
</feature>
<evidence type="ECO:0000313" key="3">
    <source>
        <dbReference type="Proteomes" id="UP000072660"/>
    </source>
</evidence>
<keyword evidence="1" id="KW-1133">Transmembrane helix</keyword>